<evidence type="ECO:0000256" key="4">
    <source>
        <dbReference type="RuleBase" id="RU367036"/>
    </source>
</evidence>
<dbReference type="CDD" id="cd06661">
    <property type="entry name" value="GGCT_like"/>
    <property type="match status" value="1"/>
</dbReference>
<reference evidence="7 8" key="1">
    <citation type="submission" date="2017-09" db="EMBL/GenBank/DDBJ databases">
        <authorList>
            <consortium name="International Durum Wheat Genome Sequencing Consortium (IDWGSC)"/>
            <person name="Milanesi L."/>
        </authorList>
    </citation>
    <scope>NUCLEOTIDE SEQUENCE [LARGE SCALE GENOMIC DNA]</scope>
    <source>
        <strain evidence="8">cv. Svevo</strain>
    </source>
</reference>
<name>A0A9R0XPV0_TRITD</name>
<sequence>MRQAERGWVSRDESYGRRRAHATSTTGPPRVANKCSAQPTKPNSPRPNLSSLPCQSAPSARPYIRPPIPMGAAEEQHPPAPAPAAVEESKRTLVFTYGTLKRGFSNHGLLQDLARAGDAAFVAAAATADPLPLVCGPYRVPFLLNLPGEHGCQRVRGELYSVTARGLARLDELEGVSRAHYERLPVSVVVDGEEGTVEEVVAYYAHRGYAAEMWARSGRRGHAEYSPAVAAGYVRRVDRPQHLTFLDQIRVFVSSQS</sequence>
<dbReference type="OMA" id="CGPYNVP"/>
<dbReference type="GO" id="GO:0005829">
    <property type="term" value="C:cytosol"/>
    <property type="evidence" value="ECO:0007669"/>
    <property type="project" value="TreeGrafter"/>
</dbReference>
<evidence type="ECO:0000256" key="3">
    <source>
        <dbReference type="PIRSR" id="PIRSR639126-1"/>
    </source>
</evidence>
<feature type="region of interest" description="Disordered" evidence="5">
    <location>
        <begin position="1"/>
        <end position="87"/>
    </location>
</feature>
<keyword evidence="8" id="KW-1185">Reference proteome</keyword>
<comment type="function">
    <text evidence="1">Putative gamma-glutamylcyclotransferase.</text>
</comment>
<proteinExistence type="inferred from homology"/>
<evidence type="ECO:0000256" key="2">
    <source>
        <dbReference type="ARBA" id="ARBA00008861"/>
    </source>
</evidence>
<dbReference type="InterPro" id="IPR036568">
    <property type="entry name" value="GGCT-like_sf"/>
</dbReference>
<evidence type="ECO:0000256" key="5">
    <source>
        <dbReference type="SAM" id="MobiDB-lite"/>
    </source>
</evidence>
<dbReference type="Pfam" id="PF06094">
    <property type="entry name" value="GGACT"/>
    <property type="match status" value="1"/>
</dbReference>
<dbReference type="Proteomes" id="UP000324705">
    <property type="component" value="Chromosome 5B"/>
</dbReference>
<dbReference type="InterPro" id="IPR009288">
    <property type="entry name" value="AIG2-like_dom"/>
</dbReference>
<dbReference type="InterPro" id="IPR039126">
    <property type="entry name" value="GGACT"/>
</dbReference>
<protein>
    <recommendedName>
        <fullName evidence="4">Gamma-glutamylcyclotransferase family protein</fullName>
    </recommendedName>
</protein>
<dbReference type="GO" id="GO:0061929">
    <property type="term" value="F:gamma-glutamylaminecyclotransferase activity"/>
    <property type="evidence" value="ECO:0007669"/>
    <property type="project" value="InterPro"/>
</dbReference>
<organism evidence="7 8">
    <name type="scientific">Triticum turgidum subsp. durum</name>
    <name type="common">Durum wheat</name>
    <name type="synonym">Triticum durum</name>
    <dbReference type="NCBI Taxonomy" id="4567"/>
    <lineage>
        <taxon>Eukaryota</taxon>
        <taxon>Viridiplantae</taxon>
        <taxon>Streptophyta</taxon>
        <taxon>Embryophyta</taxon>
        <taxon>Tracheophyta</taxon>
        <taxon>Spermatophyta</taxon>
        <taxon>Magnoliopsida</taxon>
        <taxon>Liliopsida</taxon>
        <taxon>Poales</taxon>
        <taxon>Poaceae</taxon>
        <taxon>BOP clade</taxon>
        <taxon>Pooideae</taxon>
        <taxon>Triticodae</taxon>
        <taxon>Triticeae</taxon>
        <taxon>Triticinae</taxon>
        <taxon>Triticum</taxon>
    </lineage>
</organism>
<evidence type="ECO:0000256" key="1">
    <source>
        <dbReference type="ARBA" id="ARBA00002782"/>
    </source>
</evidence>
<evidence type="ECO:0000313" key="7">
    <source>
        <dbReference type="EMBL" id="VAI40526.1"/>
    </source>
</evidence>
<gene>
    <name evidence="7" type="ORF">TRITD_5Bv1G249750</name>
</gene>
<dbReference type="Gene3D" id="3.10.490.10">
    <property type="entry name" value="Gamma-glutamyl cyclotransferase-like"/>
    <property type="match status" value="1"/>
</dbReference>
<dbReference type="SUPFAM" id="SSF110857">
    <property type="entry name" value="Gamma-glutamyl cyclotransferase-like"/>
    <property type="match status" value="1"/>
</dbReference>
<dbReference type="InterPro" id="IPR013024">
    <property type="entry name" value="GGCT-like"/>
</dbReference>
<feature type="compositionally biased region" description="Basic and acidic residues" evidence="5">
    <location>
        <begin position="1"/>
        <end position="16"/>
    </location>
</feature>
<feature type="domain" description="Gamma-glutamylcyclotransferase AIG2-like" evidence="6">
    <location>
        <begin position="94"/>
        <end position="207"/>
    </location>
</feature>
<dbReference type="AlphaFoldDB" id="A0A9R0XPV0"/>
<dbReference type="PANTHER" id="PTHR12510:SF4">
    <property type="entry name" value="GAMMA-GLUTAMYLAMINECYCLOTRANSFERASE"/>
    <property type="match status" value="1"/>
</dbReference>
<dbReference type="EMBL" id="LT934120">
    <property type="protein sequence ID" value="VAI40526.1"/>
    <property type="molecule type" value="Genomic_DNA"/>
</dbReference>
<comment type="similarity">
    <text evidence="2 4">Belongs to the gamma-glutamylcyclotransferase family.</text>
</comment>
<accession>A0A9R0XPV0</accession>
<dbReference type="PANTHER" id="PTHR12510">
    <property type="entry name" value="TROPONIN C-AKIN-1 PROTEIN"/>
    <property type="match status" value="1"/>
</dbReference>
<evidence type="ECO:0000313" key="8">
    <source>
        <dbReference type="Proteomes" id="UP000324705"/>
    </source>
</evidence>
<dbReference type="FunFam" id="3.10.490.10:FF:000009">
    <property type="entry name" value="Putative gamma-glutamylcyclotransferase"/>
    <property type="match status" value="1"/>
</dbReference>
<dbReference type="Gramene" id="TRITD5Bv1G249750.1">
    <property type="protein sequence ID" value="TRITD5Bv1G249750.1"/>
    <property type="gene ID" value="TRITD5Bv1G249750"/>
</dbReference>
<feature type="active site" description="Proton acceptor" evidence="3">
    <location>
        <position position="174"/>
    </location>
</feature>
<evidence type="ECO:0000259" key="6">
    <source>
        <dbReference type="Pfam" id="PF06094"/>
    </source>
</evidence>